<evidence type="ECO:0000256" key="1">
    <source>
        <dbReference type="SAM" id="Phobius"/>
    </source>
</evidence>
<dbReference type="OrthoDB" id="28536at10239"/>
<keyword evidence="3" id="KW-1185">Reference proteome</keyword>
<protein>
    <recommendedName>
        <fullName evidence="4">Transmembrane protein</fullName>
    </recommendedName>
</protein>
<proteinExistence type="predicted"/>
<dbReference type="GeneID" id="15926735"/>
<evidence type="ECO:0008006" key="4">
    <source>
        <dbReference type="Google" id="ProtNLM"/>
    </source>
</evidence>
<sequence>MFDAIHFMIIKSPIWFTVIEAFLLIFTAASLEMLSDSHVLDSEAERKITVCVFYVCLFMLIFIPYMWLFYVPSYF</sequence>
<feature type="transmembrane region" description="Helical" evidence="1">
    <location>
        <begin position="12"/>
        <end position="31"/>
    </location>
</feature>
<name>R9TER7_9CAUD</name>
<accession>R9TER7</accession>
<keyword evidence="1" id="KW-0812">Transmembrane</keyword>
<dbReference type="KEGG" id="vg:15926735"/>
<dbReference type="RefSeq" id="YP_008125430.1">
    <property type="nucleotide sequence ID" value="NC_021529.2"/>
</dbReference>
<organism evidence="2 3">
    <name type="scientific">Vibrio phage nt-1</name>
    <dbReference type="NCBI Taxonomy" id="115992"/>
    <lineage>
        <taxon>Viruses</taxon>
        <taxon>Duplodnaviria</taxon>
        <taxon>Heunggongvirae</taxon>
        <taxon>Uroviricota</taxon>
        <taxon>Caudoviricetes</taxon>
        <taxon>Pantevenvirales</taxon>
        <taxon>Straboviridae</taxon>
        <taxon>Mylasvirus</taxon>
        <taxon>Mylasvirus persius</taxon>
    </lineage>
</organism>
<evidence type="ECO:0000313" key="3">
    <source>
        <dbReference type="Proteomes" id="UP000201461"/>
    </source>
</evidence>
<dbReference type="EMBL" id="HQ317393">
    <property type="protein sequence ID" value="AGN30281.1"/>
    <property type="molecule type" value="Genomic_DNA"/>
</dbReference>
<evidence type="ECO:0000313" key="2">
    <source>
        <dbReference type="EMBL" id="AGN30281.1"/>
    </source>
</evidence>
<reference evidence="2 3" key="1">
    <citation type="journal article" date="2014" name="Genome Biol. Evol.">
        <title>Composite Conserved Promoter-Terminator Motifs (PeSLs) that Mediate Modular Shuffling in the Diverse T4-Like Myoviruses.</title>
        <authorList>
            <person name="Comeau A.M."/>
            <person name="Arbiol C."/>
            <person name="Krisch H.M."/>
        </authorList>
    </citation>
    <scope>NUCLEOTIDE SEQUENCE [LARGE SCALE GENOMIC DNA]</scope>
</reference>
<gene>
    <name evidence="2" type="ORF">VPFG_00282</name>
</gene>
<keyword evidence="1" id="KW-1133">Transmembrane helix</keyword>
<feature type="transmembrane region" description="Helical" evidence="1">
    <location>
        <begin position="51"/>
        <end position="70"/>
    </location>
</feature>
<keyword evidence="1" id="KW-0472">Membrane</keyword>
<dbReference type="Proteomes" id="UP000201461">
    <property type="component" value="Segment"/>
</dbReference>